<accession>A0A6P6Y185</accession>
<dbReference type="InterPro" id="IPR000629">
    <property type="entry name" value="RNA-helicase_DEAD-box_CS"/>
</dbReference>
<dbReference type="PROSITE" id="PS00039">
    <property type="entry name" value="DEAD_ATP_HELICASE"/>
    <property type="match status" value="1"/>
</dbReference>
<dbReference type="InterPro" id="IPR044742">
    <property type="entry name" value="DEAD/DEAH_RhlB"/>
</dbReference>
<feature type="domain" description="Helicase ATP-binding" evidence="8">
    <location>
        <begin position="27"/>
        <end position="202"/>
    </location>
</feature>
<keyword evidence="1 6" id="KW-0547">Nucleotide-binding</keyword>
<organism evidence="10 11">
    <name type="scientific">Dermatophagoides pteronyssinus</name>
    <name type="common">European house dust mite</name>
    <dbReference type="NCBI Taxonomy" id="6956"/>
    <lineage>
        <taxon>Eukaryota</taxon>
        <taxon>Metazoa</taxon>
        <taxon>Ecdysozoa</taxon>
        <taxon>Arthropoda</taxon>
        <taxon>Chelicerata</taxon>
        <taxon>Arachnida</taxon>
        <taxon>Acari</taxon>
        <taxon>Acariformes</taxon>
        <taxon>Sarcoptiformes</taxon>
        <taxon>Astigmata</taxon>
        <taxon>Psoroptidia</taxon>
        <taxon>Analgoidea</taxon>
        <taxon>Pyroglyphidae</taxon>
        <taxon>Dermatophagoidinae</taxon>
        <taxon>Dermatophagoides</taxon>
    </lineage>
</organism>
<evidence type="ECO:0000256" key="7">
    <source>
        <dbReference type="RuleBase" id="RU365068"/>
    </source>
</evidence>
<evidence type="ECO:0000256" key="1">
    <source>
        <dbReference type="ARBA" id="ARBA00022741"/>
    </source>
</evidence>
<dbReference type="GO" id="GO:0016787">
    <property type="term" value="F:hydrolase activity"/>
    <property type="evidence" value="ECO:0007669"/>
    <property type="project" value="UniProtKB-KW"/>
</dbReference>
<evidence type="ECO:0000256" key="6">
    <source>
        <dbReference type="RuleBase" id="RU000492"/>
    </source>
</evidence>
<evidence type="ECO:0000313" key="11">
    <source>
        <dbReference type="RefSeq" id="XP_027198059.1"/>
    </source>
</evidence>
<comment type="domain">
    <text evidence="7">The Q motif is unique to and characteristic of the DEAD box family of RNA helicases and controls ATP binding and hydrolysis.</text>
</comment>
<evidence type="ECO:0000256" key="3">
    <source>
        <dbReference type="ARBA" id="ARBA00022806"/>
    </source>
</evidence>
<feature type="domain" description="Helicase C-terminal" evidence="9">
    <location>
        <begin position="235"/>
        <end position="370"/>
    </location>
</feature>
<comment type="catalytic activity">
    <reaction evidence="7">
        <text>ATP + H2O = ADP + phosphate + H(+)</text>
        <dbReference type="Rhea" id="RHEA:13065"/>
        <dbReference type="ChEBI" id="CHEBI:15377"/>
        <dbReference type="ChEBI" id="CHEBI:15378"/>
        <dbReference type="ChEBI" id="CHEBI:30616"/>
        <dbReference type="ChEBI" id="CHEBI:43474"/>
        <dbReference type="ChEBI" id="CHEBI:456216"/>
        <dbReference type="EC" id="3.6.4.13"/>
    </reaction>
</comment>
<dbReference type="InterPro" id="IPR027417">
    <property type="entry name" value="P-loop_NTPase"/>
</dbReference>
<keyword evidence="2 6" id="KW-0378">Hydrolase</keyword>
<dbReference type="InParanoid" id="A0A6P6Y185"/>
<keyword evidence="5 7" id="KW-0694">RNA-binding</keyword>
<dbReference type="AlphaFoldDB" id="A0A6P6Y185"/>
<dbReference type="GO" id="GO:0003723">
    <property type="term" value="F:RNA binding"/>
    <property type="evidence" value="ECO:0007669"/>
    <property type="project" value="UniProtKB-UniRule"/>
</dbReference>
<dbReference type="Pfam" id="PF00271">
    <property type="entry name" value="Helicase_C"/>
    <property type="match status" value="1"/>
</dbReference>
<dbReference type="PANTHER" id="PTHR24031">
    <property type="entry name" value="RNA HELICASE"/>
    <property type="match status" value="1"/>
</dbReference>
<dbReference type="Pfam" id="PF00270">
    <property type="entry name" value="DEAD"/>
    <property type="match status" value="1"/>
</dbReference>
<evidence type="ECO:0000256" key="4">
    <source>
        <dbReference type="ARBA" id="ARBA00022840"/>
    </source>
</evidence>
<comment type="similarity">
    <text evidence="6">Belongs to the DEAD box helicase family.</text>
</comment>
<dbReference type="CDD" id="cd00268">
    <property type="entry name" value="DEADc"/>
    <property type="match status" value="1"/>
</dbReference>
<comment type="function">
    <text evidence="7">RNA helicase.</text>
</comment>
<protein>
    <recommendedName>
        <fullName evidence="7">ATP-dependent RNA helicase</fullName>
        <ecNumber evidence="7">3.6.4.13</ecNumber>
    </recommendedName>
</protein>
<proteinExistence type="inferred from homology"/>
<dbReference type="PROSITE" id="PS51192">
    <property type="entry name" value="HELICASE_ATP_BIND_1"/>
    <property type="match status" value="1"/>
</dbReference>
<dbReference type="EC" id="3.6.4.13" evidence="7"/>
<dbReference type="OMA" id="IMDIVSH"/>
<sequence length="370" mass="41438">DDLPMHPQVLRSLQKFARMSLVQLKTLPYALNGFDVCCEAPTGSGKTLCFVLPILESMLDAQWTRDAGTFALLLAPTRELTTQIFNVFRDFNTLDVSLMAVYGGKFFRKEAAFLKGMGIVVGTPGRVIAHLEKSYNLDVSRLKYLVLDEADKLIEVGFQSTIMDIVSHLPPKEDRVNLMFSATLRGSVSALIKQLCRDDCIKSVYCLPSASEQLAVNSSVRHAFVVIPLEHKLNYLLQLLQKHSQQKCLIFCSTVKQVRYLFEIVTRLRTGAKIYELQGSMSQAKRITIYSEFMNKTKSALLITTDLIGRGIDFTAVDLVIQLDCPENEKTYTHRAGRTARGLNYSGDNVLLLLPSETQFTAKLARHGCV</sequence>
<dbReference type="OrthoDB" id="10259640at2759"/>
<reference evidence="11" key="1">
    <citation type="submission" date="2025-08" db="UniProtKB">
        <authorList>
            <consortium name="RefSeq"/>
        </authorList>
    </citation>
    <scope>IDENTIFICATION</scope>
    <source>
        <strain evidence="11">Airmid</strain>
    </source>
</reference>
<dbReference type="SMART" id="SM00487">
    <property type="entry name" value="DEXDc"/>
    <property type="match status" value="1"/>
</dbReference>
<dbReference type="InterPro" id="IPR014001">
    <property type="entry name" value="Helicase_ATP-bd"/>
</dbReference>
<evidence type="ECO:0000313" key="10">
    <source>
        <dbReference type="Proteomes" id="UP000515146"/>
    </source>
</evidence>
<dbReference type="InterPro" id="IPR011545">
    <property type="entry name" value="DEAD/DEAH_box_helicase_dom"/>
</dbReference>
<dbReference type="RefSeq" id="XP_027198059.1">
    <property type="nucleotide sequence ID" value="XM_027342258.1"/>
</dbReference>
<name>A0A6P6Y185_DERPT</name>
<dbReference type="InterPro" id="IPR001650">
    <property type="entry name" value="Helicase_C-like"/>
</dbReference>
<gene>
    <name evidence="11" type="primary">LOC113792349</name>
</gene>
<evidence type="ECO:0000259" key="9">
    <source>
        <dbReference type="PROSITE" id="PS51194"/>
    </source>
</evidence>
<dbReference type="PROSITE" id="PS51194">
    <property type="entry name" value="HELICASE_CTER"/>
    <property type="match status" value="1"/>
</dbReference>
<dbReference type="SMART" id="SM00490">
    <property type="entry name" value="HELICc"/>
    <property type="match status" value="1"/>
</dbReference>
<keyword evidence="3 6" id="KW-0347">Helicase</keyword>
<dbReference type="GO" id="GO:0005524">
    <property type="term" value="F:ATP binding"/>
    <property type="evidence" value="ECO:0007669"/>
    <property type="project" value="UniProtKB-UniRule"/>
</dbReference>
<keyword evidence="10" id="KW-1185">Reference proteome</keyword>
<dbReference type="SUPFAM" id="SSF52540">
    <property type="entry name" value="P-loop containing nucleoside triphosphate hydrolases"/>
    <property type="match status" value="1"/>
</dbReference>
<dbReference type="Gene3D" id="3.40.50.300">
    <property type="entry name" value="P-loop containing nucleotide triphosphate hydrolases"/>
    <property type="match status" value="2"/>
</dbReference>
<keyword evidence="4 6" id="KW-0067">ATP-binding</keyword>
<feature type="non-terminal residue" evidence="11">
    <location>
        <position position="1"/>
    </location>
</feature>
<evidence type="ECO:0000256" key="2">
    <source>
        <dbReference type="ARBA" id="ARBA00022801"/>
    </source>
</evidence>
<evidence type="ECO:0000256" key="5">
    <source>
        <dbReference type="ARBA" id="ARBA00022884"/>
    </source>
</evidence>
<dbReference type="Proteomes" id="UP000515146">
    <property type="component" value="Unplaced"/>
</dbReference>
<dbReference type="CDD" id="cd18787">
    <property type="entry name" value="SF2_C_DEAD"/>
    <property type="match status" value="1"/>
</dbReference>
<dbReference type="GO" id="GO:0003724">
    <property type="term" value="F:RNA helicase activity"/>
    <property type="evidence" value="ECO:0007669"/>
    <property type="project" value="UniProtKB-EC"/>
</dbReference>
<evidence type="ECO:0000259" key="8">
    <source>
        <dbReference type="PROSITE" id="PS51192"/>
    </source>
</evidence>
<dbReference type="KEGG" id="dpte:113792349"/>